<protein>
    <submittedName>
        <fullName evidence="1">Uncharacterized protein</fullName>
    </submittedName>
</protein>
<dbReference type="Proteomes" id="UP001374599">
    <property type="component" value="Unassembled WGS sequence"/>
</dbReference>
<dbReference type="EMBL" id="BTPU01000141">
    <property type="protein sequence ID" value="GMQ65389.1"/>
    <property type="molecule type" value="Genomic_DNA"/>
</dbReference>
<evidence type="ECO:0000313" key="2">
    <source>
        <dbReference type="Proteomes" id="UP001374599"/>
    </source>
</evidence>
<sequence length="449" mass="50454">MSKFNKILSLILVVSITLVLVSGCSSKKSVTEESNKESNSQKISGKINYVSMWNEGEPQADTLKSYGEAFEKETGVKVEFEFAGRDVLTKIRSRLLMKDAPDLVDQDLSELNGSLMKDGEVMIMPLTDFFKSKGPDGQGTMMDIFNENIVKLYEHDKELYYMPYSYITSGFFYDKNLFEKNGIKVPTTWSEFIDNNEKLIEAGIAPLALDGNISFYNAYYYYWATIRILGKGALFEAAGDKTGKAWDNEGFLKAAKVVYELSKSGKNYFQDGYEGSNYPAGQSDWALGKSGSILCGSWIPVETKDISGENFDYGFFPFPNIEGEKGDVTDVEAYLIGCAIPKDAPNPEAAKAFLRFMVRTDNAEAYAKDTLNISARSDAVYPEILSDIKPFVRGAEQFHLSYDGAMAQYSEWFANVFYPADNELIFGQITPEEFIKQVKENTVEYWKSK</sequence>
<proteinExistence type="predicted"/>
<evidence type="ECO:0000313" key="1">
    <source>
        <dbReference type="EMBL" id="GMQ65389.1"/>
    </source>
</evidence>
<comment type="caution">
    <text evidence="1">The sequence shown here is derived from an EMBL/GenBank/DDBJ whole genome shotgun (WGS) entry which is preliminary data.</text>
</comment>
<organism evidence="1 2">
    <name type="scientific">Vallitalea maricola</name>
    <dbReference type="NCBI Taxonomy" id="3074433"/>
    <lineage>
        <taxon>Bacteria</taxon>
        <taxon>Bacillati</taxon>
        <taxon>Bacillota</taxon>
        <taxon>Clostridia</taxon>
        <taxon>Lachnospirales</taxon>
        <taxon>Vallitaleaceae</taxon>
        <taxon>Vallitalea</taxon>
    </lineage>
</organism>
<gene>
    <name evidence="1" type="ORF">AN2V17_46340</name>
</gene>
<reference evidence="1" key="1">
    <citation type="submission" date="2023-09" db="EMBL/GenBank/DDBJ databases">
        <title>Vallitalea sediminicola and Vallitalea maricola sp. nov., anaerobic bacteria isolated from marine sediment.</title>
        <authorList>
            <person name="Hirano S."/>
            <person name="Maeda A."/>
            <person name="Terahara T."/>
            <person name="Mori K."/>
            <person name="Hamada M."/>
            <person name="Matsumoto R."/>
            <person name="Kobayashi T."/>
        </authorList>
    </citation>
    <scope>NUCLEOTIDE SEQUENCE</scope>
    <source>
        <strain evidence="1">AN17-2</strain>
    </source>
</reference>
<keyword evidence="2" id="KW-1185">Reference proteome</keyword>
<accession>A0ACB5UQW4</accession>
<name>A0ACB5UQW4_9FIRM</name>